<dbReference type="AlphaFoldDB" id="A0A179IP12"/>
<dbReference type="EMBL" id="JXBB01000055">
    <property type="protein sequence ID" value="OAR03592.1"/>
    <property type="molecule type" value="Genomic_DNA"/>
</dbReference>
<dbReference type="Gene3D" id="3.30.160.170">
    <property type="entry name" value="FlaG-like"/>
    <property type="match status" value="1"/>
</dbReference>
<dbReference type="OrthoDB" id="9799867at2"/>
<organism evidence="2 3">
    <name type="scientific">Hydrogenibacillus schlegelii</name>
    <name type="common">Bacillus schlegelii</name>
    <dbReference type="NCBI Taxonomy" id="1484"/>
    <lineage>
        <taxon>Bacteria</taxon>
        <taxon>Bacillati</taxon>
        <taxon>Bacillota</taxon>
        <taxon>Bacilli</taxon>
        <taxon>Bacillales</taxon>
        <taxon>Bacillales Family X. Incertae Sedis</taxon>
        <taxon>Hydrogenibacillus</taxon>
    </lineage>
</organism>
<name>A0A179IP12_HYDSH</name>
<evidence type="ECO:0000313" key="2">
    <source>
        <dbReference type="EMBL" id="OAR03592.1"/>
    </source>
</evidence>
<evidence type="ECO:0000313" key="3">
    <source>
        <dbReference type="Proteomes" id="UP000243024"/>
    </source>
</evidence>
<dbReference type="PANTHER" id="PTHR37166">
    <property type="entry name" value="PROTEIN FLAG"/>
    <property type="match status" value="1"/>
</dbReference>
<comment type="caution">
    <text evidence="2">The sequence shown here is derived from an EMBL/GenBank/DDBJ whole genome shotgun (WGS) entry which is preliminary data.</text>
</comment>
<evidence type="ECO:0000256" key="1">
    <source>
        <dbReference type="SAM" id="MobiDB-lite"/>
    </source>
</evidence>
<keyword evidence="3" id="KW-1185">Reference proteome</keyword>
<dbReference type="RefSeq" id="WP_066202946.1">
    <property type="nucleotide sequence ID" value="NZ_CBCSAS010000002.1"/>
</dbReference>
<dbReference type="PANTHER" id="PTHR37166:SF1">
    <property type="entry name" value="PROTEIN FLAG"/>
    <property type="match status" value="1"/>
</dbReference>
<dbReference type="SUPFAM" id="SSF160214">
    <property type="entry name" value="FlaG-like"/>
    <property type="match status" value="1"/>
</dbReference>
<dbReference type="Proteomes" id="UP000243024">
    <property type="component" value="Unassembled WGS sequence"/>
</dbReference>
<dbReference type="STRING" id="1484.SA87_02880"/>
<dbReference type="InterPro" id="IPR005186">
    <property type="entry name" value="FlaG"/>
</dbReference>
<accession>A0A179IP12</accession>
<reference evidence="2 3" key="1">
    <citation type="submission" date="2015-09" db="EMBL/GenBank/DDBJ databases">
        <title>Draft genome sequence of Hydrogenibacillus schlegelii DSM 2000.</title>
        <authorList>
            <person name="Hemp J."/>
        </authorList>
    </citation>
    <scope>NUCLEOTIDE SEQUENCE [LARGE SCALE GENOMIC DNA]</scope>
    <source>
        <strain evidence="2 3">MA 48</strain>
    </source>
</reference>
<protein>
    <recommendedName>
        <fullName evidence="4">Flagellar protein FlaG</fullName>
    </recommendedName>
</protein>
<evidence type="ECO:0008006" key="4">
    <source>
        <dbReference type="Google" id="ProtNLM"/>
    </source>
</evidence>
<feature type="region of interest" description="Disordered" evidence="1">
    <location>
        <begin position="1"/>
        <end position="51"/>
    </location>
</feature>
<sequence>MEIGRAGAPGLSPVARPDAAPPVPTVRSDDPSPGKPQKEAETAGGGSFLSPDEVRRVVDGMNVILEKSGSHLKYTWHEKLGEYYVQIIDDRTNEVIKEIPPKKWLDLVAAMYEQLGWIIDQRI</sequence>
<feature type="compositionally biased region" description="Basic and acidic residues" evidence="1">
    <location>
        <begin position="27"/>
        <end position="41"/>
    </location>
</feature>
<gene>
    <name evidence="2" type="ORF">SA87_02880</name>
</gene>
<dbReference type="InterPro" id="IPR035924">
    <property type="entry name" value="FlaG-like_sf"/>
</dbReference>
<proteinExistence type="predicted"/>
<dbReference type="Pfam" id="PF03646">
    <property type="entry name" value="FlaG"/>
    <property type="match status" value="1"/>
</dbReference>